<dbReference type="InterPro" id="IPR036582">
    <property type="entry name" value="Mao_N_sf"/>
</dbReference>
<dbReference type="EMBL" id="QMFB01000012">
    <property type="protein sequence ID" value="RAV19396.1"/>
    <property type="molecule type" value="Genomic_DNA"/>
</dbReference>
<evidence type="ECO:0000259" key="2">
    <source>
        <dbReference type="Pfam" id="PF07833"/>
    </source>
</evidence>
<dbReference type="AlphaFoldDB" id="A0A329MJ68"/>
<dbReference type="Gene3D" id="3.30.457.10">
    <property type="entry name" value="Copper amine oxidase-like, N-terminal domain"/>
    <property type="match status" value="1"/>
</dbReference>
<name>A0A329MJ68_9BACL</name>
<dbReference type="Pfam" id="PF07833">
    <property type="entry name" value="Cu_amine_oxidN1"/>
    <property type="match status" value="1"/>
</dbReference>
<keyword evidence="1" id="KW-0732">Signal</keyword>
<gene>
    <name evidence="3" type="ORF">DQG23_20580</name>
</gene>
<organism evidence="3 4">
    <name type="scientific">Paenibacillus contaminans</name>
    <dbReference type="NCBI Taxonomy" id="450362"/>
    <lineage>
        <taxon>Bacteria</taxon>
        <taxon>Bacillati</taxon>
        <taxon>Bacillota</taxon>
        <taxon>Bacilli</taxon>
        <taxon>Bacillales</taxon>
        <taxon>Paenibacillaceae</taxon>
        <taxon>Paenibacillus</taxon>
    </lineage>
</organism>
<proteinExistence type="predicted"/>
<comment type="caution">
    <text evidence="3">The sequence shown here is derived from an EMBL/GenBank/DDBJ whole genome shotgun (WGS) entry which is preliminary data.</text>
</comment>
<feature type="signal peptide" evidence="1">
    <location>
        <begin position="1"/>
        <end position="39"/>
    </location>
</feature>
<dbReference type="Proteomes" id="UP000250369">
    <property type="component" value="Unassembled WGS sequence"/>
</dbReference>
<keyword evidence="4" id="KW-1185">Reference proteome</keyword>
<dbReference type="InterPro" id="IPR012854">
    <property type="entry name" value="Cu_amine_oxidase-like_N"/>
</dbReference>
<sequence length="572" mass="62746">MGGEVYTLLNVRNNKISVILASFVMLAALLFLFAASAEAAEDKRIEVYTDKQPVEFAIDPLLEDGTTLVQLRPLFESLGIELSWNGETQTVSGKKEGLTFSLTIDSETAEVNGQPVELTKPASIVDGNTLVPLRFVGEATGAVVGWNSGQRTISVYSEEFIQVSGLSKAAAQGQADKGVPAAAQGTLRGFFAKWEMDLPGMSYCSTLCWDYYYFINDTQVATDFPDGGLDALDCSKDECLTYEVKGDQLVLSNGKSYSLKVNSETELEIDGDKYIQYLPSRRLKLEGEYVSASYSSSPTGSGLASSVTYRFNKDGTFTDNKFVGHTTDGSDSGDNSGVSTTVTSEKGASGTYAIVHYTLLLKYKDGTSKQLLFFLPEQPSVKMLRIGGRDYLIEEDDGSNGSGSPAEEQQPYEDILTTEKIARKQLLFAWQPNRSQQLENISITLEGYQWAKLTIDPAHAQSFKGYGDNGIIALTTKYRIENKSAQTIHVNSLKTTLAMSGASIQDTNGLAPKVKDELKPGESVEKISVILLPTDFFENNKDFELAFGPLNNLEGKDMFQDDWLEFNIWKDL</sequence>
<evidence type="ECO:0000313" key="3">
    <source>
        <dbReference type="EMBL" id="RAV19396.1"/>
    </source>
</evidence>
<reference evidence="3 4" key="1">
    <citation type="journal article" date="2009" name="Int. J. Syst. Evol. Microbiol.">
        <title>Paenibacillus contaminans sp. nov., isolated from a contaminated laboratory plate.</title>
        <authorList>
            <person name="Chou J.H."/>
            <person name="Lee J.H."/>
            <person name="Lin M.C."/>
            <person name="Chang P.S."/>
            <person name="Arun A.B."/>
            <person name="Young C.C."/>
            <person name="Chen W.M."/>
        </authorList>
    </citation>
    <scope>NUCLEOTIDE SEQUENCE [LARGE SCALE GENOMIC DNA]</scope>
    <source>
        <strain evidence="3 4">CKOBP-6</strain>
    </source>
</reference>
<accession>A0A329MJ68</accession>
<feature type="chain" id="PRO_5016430205" description="Copper amine oxidase-like N-terminal domain-containing protein" evidence="1">
    <location>
        <begin position="40"/>
        <end position="572"/>
    </location>
</feature>
<protein>
    <recommendedName>
        <fullName evidence="2">Copper amine oxidase-like N-terminal domain-containing protein</fullName>
    </recommendedName>
</protein>
<dbReference type="SUPFAM" id="SSF55383">
    <property type="entry name" value="Copper amine oxidase, domain N"/>
    <property type="match status" value="1"/>
</dbReference>
<feature type="domain" description="Copper amine oxidase-like N-terminal" evidence="2">
    <location>
        <begin position="50"/>
        <end position="155"/>
    </location>
</feature>
<evidence type="ECO:0000313" key="4">
    <source>
        <dbReference type="Proteomes" id="UP000250369"/>
    </source>
</evidence>
<evidence type="ECO:0000256" key="1">
    <source>
        <dbReference type="SAM" id="SignalP"/>
    </source>
</evidence>